<dbReference type="PANTHER" id="PTHR47481:SF30">
    <property type="entry name" value="CCHC-TYPE DOMAIN-CONTAINING PROTEIN"/>
    <property type="match status" value="1"/>
</dbReference>
<dbReference type="InterPro" id="IPR035179">
    <property type="entry name" value="DUF5314"/>
</dbReference>
<dbReference type="Proteomes" id="UP001151760">
    <property type="component" value="Unassembled WGS sequence"/>
</dbReference>
<accession>A0ABQ5IBR6</accession>
<reference evidence="1" key="1">
    <citation type="journal article" date="2022" name="Int. J. Mol. Sci.">
        <title>Draft Genome of Tanacetum Coccineum: Genomic Comparison of Closely Related Tanacetum-Family Plants.</title>
        <authorList>
            <person name="Yamashiro T."/>
            <person name="Shiraishi A."/>
            <person name="Nakayama K."/>
            <person name="Satake H."/>
        </authorList>
    </citation>
    <scope>NUCLEOTIDE SEQUENCE</scope>
</reference>
<proteinExistence type="predicted"/>
<evidence type="ECO:0000313" key="1">
    <source>
        <dbReference type="EMBL" id="GJT97581.1"/>
    </source>
</evidence>
<protein>
    <submittedName>
        <fullName evidence="1">Ankyrin repeat-containing domain, PGG domain protein</fullName>
    </submittedName>
</protein>
<keyword evidence="2" id="KW-1185">Reference proteome</keyword>
<dbReference type="Pfam" id="PF17241">
    <property type="entry name" value="Retrotran_gag_4"/>
    <property type="match status" value="1"/>
</dbReference>
<name>A0ABQ5IBR6_9ASTR</name>
<dbReference type="EMBL" id="BQNB010020593">
    <property type="protein sequence ID" value="GJT97581.1"/>
    <property type="molecule type" value="Genomic_DNA"/>
</dbReference>
<reference evidence="1" key="2">
    <citation type="submission" date="2022-01" db="EMBL/GenBank/DDBJ databases">
        <authorList>
            <person name="Yamashiro T."/>
            <person name="Shiraishi A."/>
            <person name="Satake H."/>
            <person name="Nakayama K."/>
        </authorList>
    </citation>
    <scope>NUCLEOTIDE SEQUENCE</scope>
</reference>
<dbReference type="PANTHER" id="PTHR47481">
    <property type="match status" value="1"/>
</dbReference>
<gene>
    <name evidence="1" type="ORF">Tco_1093099</name>
</gene>
<organism evidence="1 2">
    <name type="scientific">Tanacetum coccineum</name>
    <dbReference type="NCBI Taxonomy" id="301880"/>
    <lineage>
        <taxon>Eukaryota</taxon>
        <taxon>Viridiplantae</taxon>
        <taxon>Streptophyta</taxon>
        <taxon>Embryophyta</taxon>
        <taxon>Tracheophyta</taxon>
        <taxon>Spermatophyta</taxon>
        <taxon>Magnoliopsida</taxon>
        <taxon>eudicotyledons</taxon>
        <taxon>Gunneridae</taxon>
        <taxon>Pentapetalae</taxon>
        <taxon>asterids</taxon>
        <taxon>campanulids</taxon>
        <taxon>Asterales</taxon>
        <taxon>Asteraceae</taxon>
        <taxon>Asteroideae</taxon>
        <taxon>Anthemideae</taxon>
        <taxon>Anthemidinae</taxon>
        <taxon>Tanacetum</taxon>
    </lineage>
</organism>
<comment type="caution">
    <text evidence="1">The sequence shown here is derived from an EMBL/GenBank/DDBJ whole genome shotgun (WGS) entry which is preliminary data.</text>
</comment>
<evidence type="ECO:0000313" key="2">
    <source>
        <dbReference type="Proteomes" id="UP001151760"/>
    </source>
</evidence>
<sequence length="277" mass="31159">MTNAASTSDPNCIVEVLEEYPHPSHVIAPNFVTMKLGGKDTYNEWETQIVSLLKSHQMFGFINGEFPSPAGNGKGKDEDIDAWTRSDSLVKSWILGSLSEEASRKVVNHLTDKQKKTYFTAKDLWDELRRSYGPSALTWNPSIIVEVGKAYPYASHVNVPSFVTVKLSGKNKYNLWETQMLCLLKSHQMYGFINGQFPRPAGNGEGKVGDMEAWTISDSLVKGWILGSLSEDAARQAFNHLTHNQKETNFTAKDLWDKLQRSYGRPVREQAGTYFLC</sequence>